<feature type="domain" description="MOSC" evidence="2">
    <location>
        <begin position="86"/>
        <end position="277"/>
    </location>
</feature>
<evidence type="ECO:0000256" key="1">
    <source>
        <dbReference type="SAM" id="Phobius"/>
    </source>
</evidence>
<dbReference type="GO" id="GO:0030151">
    <property type="term" value="F:molybdenum ion binding"/>
    <property type="evidence" value="ECO:0007669"/>
    <property type="project" value="InterPro"/>
</dbReference>
<dbReference type="InterPro" id="IPR005302">
    <property type="entry name" value="MoCF_Sase_C"/>
</dbReference>
<dbReference type="OrthoDB" id="5390at2759"/>
<reference evidence="3" key="1">
    <citation type="journal article" date="2021" name="Sci. Rep.">
        <title>Diploid genomic architecture of Nitzschia inconspicua, an elite biomass production diatom.</title>
        <authorList>
            <person name="Oliver A."/>
            <person name="Podell S."/>
            <person name="Pinowska A."/>
            <person name="Traller J.C."/>
            <person name="Smith S.R."/>
            <person name="McClure R."/>
            <person name="Beliaev A."/>
            <person name="Bohutskyi P."/>
            <person name="Hill E.A."/>
            <person name="Rabines A."/>
            <person name="Zheng H."/>
            <person name="Allen L.Z."/>
            <person name="Kuo A."/>
            <person name="Grigoriev I.V."/>
            <person name="Allen A.E."/>
            <person name="Hazlebeck D."/>
            <person name="Allen E.E."/>
        </authorList>
    </citation>
    <scope>NUCLEOTIDE SEQUENCE</scope>
    <source>
        <strain evidence="3">Hildebrandi</strain>
    </source>
</reference>
<comment type="caution">
    <text evidence="3">The sequence shown here is derived from an EMBL/GenBank/DDBJ whole genome shotgun (WGS) entry which is preliminary data.</text>
</comment>
<evidence type="ECO:0000313" key="3">
    <source>
        <dbReference type="EMBL" id="KAG7364872.1"/>
    </source>
</evidence>
<name>A0A9K3PYR0_9STRA</name>
<feature type="transmembrane region" description="Helical" evidence="1">
    <location>
        <begin position="9"/>
        <end position="29"/>
    </location>
</feature>
<evidence type="ECO:0000313" key="4">
    <source>
        <dbReference type="Proteomes" id="UP000693970"/>
    </source>
</evidence>
<dbReference type="GO" id="GO:0003824">
    <property type="term" value="F:catalytic activity"/>
    <property type="evidence" value="ECO:0007669"/>
    <property type="project" value="InterPro"/>
</dbReference>
<reference evidence="3" key="2">
    <citation type="submission" date="2021-04" db="EMBL/GenBank/DDBJ databases">
        <authorList>
            <person name="Podell S."/>
        </authorList>
    </citation>
    <scope>NUCLEOTIDE SEQUENCE</scope>
    <source>
        <strain evidence="3">Hildebrandi</strain>
    </source>
</reference>
<dbReference type="EMBL" id="JAGRRH010000009">
    <property type="protein sequence ID" value="KAG7364872.1"/>
    <property type="molecule type" value="Genomic_DNA"/>
</dbReference>
<keyword evidence="4" id="KW-1185">Reference proteome</keyword>
<sequence>MRHIYTSSWSLLPVTTTAAFFIYSVFWGVGNPAPPLETCLWRSLLLVSPSVPVISTTPSSFPLFVHALSVGKVVRLAARQYHPKNSKPSSREYSTRKDECATLQIQTSGCVGDYNHYRTVALQSTPDRAVSLLTCDVIESLQATSYPTLERGDLGENVLIEGLSFRFFQVGKQYCIDSSLCDEDEMEVGAIQREGADGLAPSSINHTVILEVTERIQPCANLCKLPYINDESLTPKERIERCQEFIVHLDQWDGYRGWYAKVIQEGIIRNGATVSKLGGGK</sequence>
<evidence type="ECO:0000259" key="2">
    <source>
        <dbReference type="PROSITE" id="PS51340"/>
    </source>
</evidence>
<protein>
    <recommendedName>
        <fullName evidence="2">MOSC domain-containing protein</fullName>
    </recommendedName>
</protein>
<accession>A0A9K3PYR0</accession>
<dbReference type="Pfam" id="PF03473">
    <property type="entry name" value="MOSC"/>
    <property type="match status" value="1"/>
</dbReference>
<dbReference type="AlphaFoldDB" id="A0A9K3PYR0"/>
<keyword evidence="1" id="KW-0472">Membrane</keyword>
<proteinExistence type="predicted"/>
<dbReference type="GO" id="GO:0030170">
    <property type="term" value="F:pyridoxal phosphate binding"/>
    <property type="evidence" value="ECO:0007669"/>
    <property type="project" value="InterPro"/>
</dbReference>
<dbReference type="PROSITE" id="PS51340">
    <property type="entry name" value="MOSC"/>
    <property type="match status" value="1"/>
</dbReference>
<gene>
    <name evidence="3" type="ORF">IV203_038075</name>
</gene>
<dbReference type="Proteomes" id="UP000693970">
    <property type="component" value="Unassembled WGS sequence"/>
</dbReference>
<organism evidence="3 4">
    <name type="scientific">Nitzschia inconspicua</name>
    <dbReference type="NCBI Taxonomy" id="303405"/>
    <lineage>
        <taxon>Eukaryota</taxon>
        <taxon>Sar</taxon>
        <taxon>Stramenopiles</taxon>
        <taxon>Ochrophyta</taxon>
        <taxon>Bacillariophyta</taxon>
        <taxon>Bacillariophyceae</taxon>
        <taxon>Bacillariophycidae</taxon>
        <taxon>Bacillariales</taxon>
        <taxon>Bacillariaceae</taxon>
        <taxon>Nitzschia</taxon>
    </lineage>
</organism>
<keyword evidence="1" id="KW-1133">Transmembrane helix</keyword>
<keyword evidence="1" id="KW-0812">Transmembrane</keyword>